<feature type="region of interest" description="Disordered" evidence="1">
    <location>
        <begin position="106"/>
        <end position="125"/>
    </location>
</feature>
<reference evidence="2" key="1">
    <citation type="submission" date="2019-08" db="EMBL/GenBank/DDBJ databases">
        <authorList>
            <person name="Kucharzyk K."/>
            <person name="Murdoch R.W."/>
            <person name="Higgins S."/>
            <person name="Loffler F."/>
        </authorList>
    </citation>
    <scope>NUCLEOTIDE SEQUENCE</scope>
</reference>
<name>A0A645DTD3_9ZZZZ</name>
<evidence type="ECO:0000313" key="2">
    <source>
        <dbReference type="EMBL" id="MPM92617.1"/>
    </source>
</evidence>
<comment type="caution">
    <text evidence="2">The sequence shown here is derived from an EMBL/GenBank/DDBJ whole genome shotgun (WGS) entry which is preliminary data.</text>
</comment>
<dbReference type="EMBL" id="VSSQ01039534">
    <property type="protein sequence ID" value="MPM92617.1"/>
    <property type="molecule type" value="Genomic_DNA"/>
</dbReference>
<protein>
    <submittedName>
        <fullName evidence="2">Uncharacterized protein</fullName>
    </submittedName>
</protein>
<dbReference type="AlphaFoldDB" id="A0A645DTD3"/>
<accession>A0A645DTD3</accession>
<proteinExistence type="predicted"/>
<sequence>MDDDVDLVAAHPQHLVLDLIGDVRDHLDGVAEVLTAALLGDHRGIDLAGGDVRVGIEVAVEEALVVADVEVGLGAVLGDEDLTVLERVHRAGIHVDVRIQLLHRDAESAGDQKAAETRGGQSLAE</sequence>
<gene>
    <name evidence="2" type="ORF">SDC9_139752</name>
</gene>
<evidence type="ECO:0000256" key="1">
    <source>
        <dbReference type="SAM" id="MobiDB-lite"/>
    </source>
</evidence>
<organism evidence="2">
    <name type="scientific">bioreactor metagenome</name>
    <dbReference type="NCBI Taxonomy" id="1076179"/>
    <lineage>
        <taxon>unclassified sequences</taxon>
        <taxon>metagenomes</taxon>
        <taxon>ecological metagenomes</taxon>
    </lineage>
</organism>
<dbReference type="AntiFam" id="ANF00280">
    <property type="entry name" value="Spurious ORF (shadow ORF of PyrG)"/>
</dbReference>